<dbReference type="RefSeq" id="WP_100915167.1">
    <property type="nucleotide sequence ID" value="NZ_CP023399.1"/>
</dbReference>
<evidence type="ECO:0000313" key="10">
    <source>
        <dbReference type="Proteomes" id="UP001382455"/>
    </source>
</evidence>
<keyword evidence="2 6" id="KW-0132">Cell division</keyword>
<evidence type="ECO:0000256" key="6">
    <source>
        <dbReference type="HAMAP-Rule" id="MF_00267"/>
    </source>
</evidence>
<evidence type="ECO:0000259" key="8">
    <source>
        <dbReference type="Pfam" id="PF05209"/>
    </source>
</evidence>
<evidence type="ECO:0000313" key="9">
    <source>
        <dbReference type="EMBL" id="MEI4552057.1"/>
    </source>
</evidence>
<dbReference type="EMBL" id="JBAWKS010000002">
    <property type="protein sequence ID" value="MEI4552057.1"/>
    <property type="molecule type" value="Genomic_DNA"/>
</dbReference>
<evidence type="ECO:0000256" key="2">
    <source>
        <dbReference type="ARBA" id="ARBA00022618"/>
    </source>
</evidence>
<gene>
    <name evidence="6 9" type="primary">minC</name>
    <name evidence="9" type="ORF">WAE96_20435</name>
</gene>
<dbReference type="InterPro" id="IPR005526">
    <property type="entry name" value="Septum_form_inhib_MinC_C"/>
</dbReference>
<accession>A0ABU8F1C1</accession>
<comment type="subunit">
    <text evidence="6">Interacts with MinD and FtsZ.</text>
</comment>
<dbReference type="SUPFAM" id="SSF63848">
    <property type="entry name" value="Cell-division inhibitor MinC, C-terminal domain"/>
    <property type="match status" value="1"/>
</dbReference>
<evidence type="ECO:0000256" key="5">
    <source>
        <dbReference type="ARBA" id="ARBA00025606"/>
    </source>
</evidence>
<keyword evidence="3 6" id="KW-0717">Septation</keyword>
<keyword evidence="4 6" id="KW-0131">Cell cycle</keyword>
<dbReference type="InterPro" id="IPR036145">
    <property type="entry name" value="MinC_C_sf"/>
</dbReference>
<dbReference type="Pfam" id="PF03775">
    <property type="entry name" value="MinC_C"/>
    <property type="match status" value="1"/>
</dbReference>
<evidence type="ECO:0000256" key="3">
    <source>
        <dbReference type="ARBA" id="ARBA00023210"/>
    </source>
</evidence>
<dbReference type="Pfam" id="PF05209">
    <property type="entry name" value="MinC_N"/>
    <property type="match status" value="1"/>
</dbReference>
<proteinExistence type="inferred from homology"/>
<comment type="caution">
    <text evidence="9">The sequence shown here is derived from an EMBL/GenBank/DDBJ whole genome shotgun (WGS) entry which is preliminary data.</text>
</comment>
<feature type="domain" description="Septum formation inhibitor MinC C-terminal" evidence="7">
    <location>
        <begin position="129"/>
        <end position="228"/>
    </location>
</feature>
<sequence length="232" mass="25075">MSEQIFELKGNLFTLSVLHLFKNDLDSLISQLDEKIAQVPKFFFGAPIVVNLQSVPNEHIDFAKLKQALIDLQLNPVGVCNGTDEQNTAAKLHKLSILNYSKDQAPKAKPQSAANTSIVEKEVFVPAQIISGNVRGGQQVYAKNRDLIITGSVSPGAEVIADGNIHVYGTLRGRAIAGAKGQESVIFCQKLNAELVSINGNYWLSDSLQGESWGNAACISLENESLKISALV</sequence>
<dbReference type="Proteomes" id="UP001382455">
    <property type="component" value="Unassembled WGS sequence"/>
</dbReference>
<comment type="function">
    <text evidence="5 6">Cell division inhibitor that blocks the formation of polar Z ring septums. Rapidly oscillates between the poles of the cell to destabilize FtsZ filaments that have formed before they mature into polar Z rings. Prevents FtsZ polymerization.</text>
</comment>
<protein>
    <recommendedName>
        <fullName evidence="6">Probable septum site-determining protein MinC</fullName>
    </recommendedName>
</protein>
<dbReference type="PANTHER" id="PTHR34108">
    <property type="entry name" value="SEPTUM SITE-DETERMINING PROTEIN MINC"/>
    <property type="match status" value="1"/>
</dbReference>
<dbReference type="Gene3D" id="2.160.20.70">
    <property type="match status" value="1"/>
</dbReference>
<dbReference type="NCBIfam" id="TIGR01222">
    <property type="entry name" value="minC"/>
    <property type="match status" value="1"/>
</dbReference>
<dbReference type="InterPro" id="IPR016098">
    <property type="entry name" value="CAP/MinC_C"/>
</dbReference>
<dbReference type="Gene3D" id="3.30.70.260">
    <property type="match status" value="1"/>
</dbReference>
<dbReference type="HAMAP" id="MF_00267">
    <property type="entry name" value="MinC"/>
    <property type="match status" value="1"/>
</dbReference>
<name>A0ABU8F1C1_9GAMM</name>
<reference evidence="9 10" key="1">
    <citation type="submission" date="2023-12" db="EMBL/GenBank/DDBJ databases">
        <title>Friends and Foes: Symbiotic and Algicidal bacterial influence on Karenia brevis blooms.</title>
        <authorList>
            <person name="Fei C."/>
            <person name="Mohamed A.R."/>
            <person name="Booker A."/>
            <person name="Arshad M."/>
            <person name="Klass S."/>
            <person name="Ahn S."/>
            <person name="Gilbert P.M."/>
            <person name="Heil C.A."/>
            <person name="Martinez J.M."/>
            <person name="Amin S.A."/>
        </authorList>
    </citation>
    <scope>NUCLEOTIDE SEQUENCE [LARGE SCALE GENOMIC DNA]</scope>
    <source>
        <strain evidence="9 10">CE15</strain>
    </source>
</reference>
<dbReference type="InterPro" id="IPR013033">
    <property type="entry name" value="MinC"/>
</dbReference>
<feature type="domain" description="Septum formation inhibitor MinC N-terminal" evidence="8">
    <location>
        <begin position="6"/>
        <end position="76"/>
    </location>
</feature>
<dbReference type="PANTHER" id="PTHR34108:SF1">
    <property type="entry name" value="SEPTUM SITE-DETERMINING PROTEIN MINC"/>
    <property type="match status" value="1"/>
</dbReference>
<dbReference type="InterPro" id="IPR007874">
    <property type="entry name" value="MinC_N"/>
</dbReference>
<comment type="similarity">
    <text evidence="1 6">Belongs to the MinC family.</text>
</comment>
<evidence type="ECO:0000256" key="4">
    <source>
        <dbReference type="ARBA" id="ARBA00023306"/>
    </source>
</evidence>
<organism evidence="9 10">
    <name type="scientific">Pseudoalteromonas spongiae</name>
    <dbReference type="NCBI Taxonomy" id="298657"/>
    <lineage>
        <taxon>Bacteria</taxon>
        <taxon>Pseudomonadati</taxon>
        <taxon>Pseudomonadota</taxon>
        <taxon>Gammaproteobacteria</taxon>
        <taxon>Alteromonadales</taxon>
        <taxon>Pseudoalteromonadaceae</taxon>
        <taxon>Pseudoalteromonas</taxon>
    </lineage>
</organism>
<evidence type="ECO:0000259" key="7">
    <source>
        <dbReference type="Pfam" id="PF03775"/>
    </source>
</evidence>
<evidence type="ECO:0000256" key="1">
    <source>
        <dbReference type="ARBA" id="ARBA00006291"/>
    </source>
</evidence>
<keyword evidence="10" id="KW-1185">Reference proteome</keyword>